<dbReference type="OrthoDB" id="797757at2"/>
<evidence type="ECO:0000313" key="2">
    <source>
        <dbReference type="Proteomes" id="UP000240572"/>
    </source>
</evidence>
<evidence type="ECO:0000313" key="1">
    <source>
        <dbReference type="EMBL" id="PSK91425.1"/>
    </source>
</evidence>
<gene>
    <name evidence="1" type="ORF">B0I18_1058</name>
</gene>
<dbReference type="AlphaFoldDB" id="A0A2P8D2I4"/>
<organism evidence="1 2">
    <name type="scientific">Taibaiella chishuiensis</name>
    <dbReference type="NCBI Taxonomy" id="1434707"/>
    <lineage>
        <taxon>Bacteria</taxon>
        <taxon>Pseudomonadati</taxon>
        <taxon>Bacteroidota</taxon>
        <taxon>Chitinophagia</taxon>
        <taxon>Chitinophagales</taxon>
        <taxon>Chitinophagaceae</taxon>
        <taxon>Taibaiella</taxon>
    </lineage>
</organism>
<reference evidence="1 2" key="1">
    <citation type="submission" date="2018-03" db="EMBL/GenBank/DDBJ databases">
        <title>Genomic Encyclopedia of Type Strains, Phase III (KMG-III): the genomes of soil and plant-associated and newly described type strains.</title>
        <authorList>
            <person name="Whitman W."/>
        </authorList>
    </citation>
    <scope>NUCLEOTIDE SEQUENCE [LARGE SCALE GENOMIC DNA]</scope>
    <source>
        <strain evidence="1 2">CGMCC 1.12700</strain>
    </source>
</reference>
<comment type="caution">
    <text evidence="1">The sequence shown here is derived from an EMBL/GenBank/DDBJ whole genome shotgun (WGS) entry which is preliminary data.</text>
</comment>
<dbReference type="Proteomes" id="UP000240572">
    <property type="component" value="Unassembled WGS sequence"/>
</dbReference>
<keyword evidence="2" id="KW-1185">Reference proteome</keyword>
<accession>A0A2P8D2I4</accession>
<sequence length="144" mass="15847">MNLPSYPPVEPGVAEQLTLNWREFYADATETAPDDAFRGFKIPLEDLLKIVEIAQKDSKINAVRAYLALGRQLENGQVPGSQDIHILLVPVADNGGTGKDILQVPEKIDEKTVMVSTIYDFTTPCPAQCDFTSPLYAIKLPSEV</sequence>
<proteinExistence type="predicted"/>
<name>A0A2P8D2I4_9BACT</name>
<dbReference type="EMBL" id="PYGD01000005">
    <property type="protein sequence ID" value="PSK91425.1"/>
    <property type="molecule type" value="Genomic_DNA"/>
</dbReference>
<protein>
    <submittedName>
        <fullName evidence="1">Uncharacterized protein</fullName>
    </submittedName>
</protein>
<dbReference type="RefSeq" id="WP_106523329.1">
    <property type="nucleotide sequence ID" value="NZ_PYGD01000005.1"/>
</dbReference>